<name>A0A0A8ZEZ1_ARUDO</name>
<reference evidence="1" key="2">
    <citation type="journal article" date="2015" name="Data Brief">
        <title>Shoot transcriptome of the giant reed, Arundo donax.</title>
        <authorList>
            <person name="Barrero R.A."/>
            <person name="Guerrero F.D."/>
            <person name="Moolhuijzen P."/>
            <person name="Goolsby J.A."/>
            <person name="Tidwell J."/>
            <person name="Bellgard S.E."/>
            <person name="Bellgard M.I."/>
        </authorList>
    </citation>
    <scope>NUCLEOTIDE SEQUENCE</scope>
    <source>
        <tissue evidence="1">Shoot tissue taken approximately 20 cm above the soil surface</tissue>
    </source>
</reference>
<proteinExistence type="predicted"/>
<accession>A0A0A8ZEZ1</accession>
<protein>
    <submittedName>
        <fullName evidence="1">Uncharacterized protein</fullName>
    </submittedName>
</protein>
<dbReference type="AlphaFoldDB" id="A0A0A8ZEZ1"/>
<dbReference type="EMBL" id="GBRH01262585">
    <property type="protein sequence ID" value="JAD35310.1"/>
    <property type="molecule type" value="Transcribed_RNA"/>
</dbReference>
<evidence type="ECO:0000313" key="1">
    <source>
        <dbReference type="EMBL" id="JAD35310.1"/>
    </source>
</evidence>
<reference evidence="1" key="1">
    <citation type="submission" date="2014-09" db="EMBL/GenBank/DDBJ databases">
        <authorList>
            <person name="Magalhaes I.L.F."/>
            <person name="Oliveira U."/>
            <person name="Santos F.R."/>
            <person name="Vidigal T.H.D.A."/>
            <person name="Brescovit A.D."/>
            <person name="Santos A.J."/>
        </authorList>
    </citation>
    <scope>NUCLEOTIDE SEQUENCE</scope>
    <source>
        <tissue evidence="1">Shoot tissue taken approximately 20 cm above the soil surface</tissue>
    </source>
</reference>
<organism evidence="1">
    <name type="scientific">Arundo donax</name>
    <name type="common">Giant reed</name>
    <name type="synonym">Donax arundinaceus</name>
    <dbReference type="NCBI Taxonomy" id="35708"/>
    <lineage>
        <taxon>Eukaryota</taxon>
        <taxon>Viridiplantae</taxon>
        <taxon>Streptophyta</taxon>
        <taxon>Embryophyta</taxon>
        <taxon>Tracheophyta</taxon>
        <taxon>Spermatophyta</taxon>
        <taxon>Magnoliopsida</taxon>
        <taxon>Liliopsida</taxon>
        <taxon>Poales</taxon>
        <taxon>Poaceae</taxon>
        <taxon>PACMAD clade</taxon>
        <taxon>Arundinoideae</taxon>
        <taxon>Arundineae</taxon>
        <taxon>Arundo</taxon>
    </lineage>
</organism>
<sequence length="28" mass="3343">MRCKYRSHIYAYNNFLLDIICSFISSPS</sequence>